<feature type="coiled-coil region" evidence="1">
    <location>
        <begin position="104"/>
        <end position="131"/>
    </location>
</feature>
<sequence>MARELQRRDDDGFGAIVETLGSAAVGAAKRRPVSVSLWLLGLLIAAFAKGFTVDEVTEETYAVGVRQAQEVQDQELRTALRSLRAAEDKYHNAKGWFWSCDAKCQRAYDKYTMAREEADRVQQKVDRIMKDARREVGIWSVFGVQEVRDRFWAAWQSGKDLAMRYTMFDAIFMAFGGKEETLVSILLKLAFQYAANLTLGLISAFFFFMYHVYQLLVNYGEDAVSGLAFFLLVLVSAASLIGTYLLTVYGVVVGGGLFVLKHAERQAIHGQGTQRPRQVQYGGGRVGGYRPHHD</sequence>
<name>A0A812SBT6_9DINO</name>
<proteinExistence type="predicted"/>
<evidence type="ECO:0000313" key="5">
    <source>
        <dbReference type="Proteomes" id="UP000601435"/>
    </source>
</evidence>
<evidence type="ECO:0000256" key="2">
    <source>
        <dbReference type="SAM" id="MobiDB-lite"/>
    </source>
</evidence>
<accession>A0A812SBT6</accession>
<keyword evidence="3" id="KW-0472">Membrane</keyword>
<evidence type="ECO:0000313" key="4">
    <source>
        <dbReference type="EMBL" id="CAE7475715.1"/>
    </source>
</evidence>
<reference evidence="4" key="1">
    <citation type="submission" date="2021-02" db="EMBL/GenBank/DDBJ databases">
        <authorList>
            <person name="Dougan E. K."/>
            <person name="Rhodes N."/>
            <person name="Thang M."/>
            <person name="Chan C."/>
        </authorList>
    </citation>
    <scope>NUCLEOTIDE SEQUENCE</scope>
</reference>
<dbReference type="Proteomes" id="UP000601435">
    <property type="component" value="Unassembled WGS sequence"/>
</dbReference>
<protein>
    <submittedName>
        <fullName evidence="4">Uncharacterized protein</fullName>
    </submittedName>
</protein>
<dbReference type="EMBL" id="CAJNJA010021432">
    <property type="protein sequence ID" value="CAE7475715.1"/>
    <property type="molecule type" value="Genomic_DNA"/>
</dbReference>
<keyword evidence="3" id="KW-1133">Transmembrane helix</keyword>
<keyword evidence="3" id="KW-0812">Transmembrane</keyword>
<feature type="transmembrane region" description="Helical" evidence="3">
    <location>
        <begin position="227"/>
        <end position="260"/>
    </location>
</feature>
<evidence type="ECO:0000256" key="3">
    <source>
        <dbReference type="SAM" id="Phobius"/>
    </source>
</evidence>
<feature type="region of interest" description="Disordered" evidence="2">
    <location>
        <begin position="270"/>
        <end position="294"/>
    </location>
</feature>
<feature type="transmembrane region" description="Helical" evidence="3">
    <location>
        <begin position="193"/>
        <end position="215"/>
    </location>
</feature>
<dbReference type="OrthoDB" id="202063at2759"/>
<dbReference type="AlphaFoldDB" id="A0A812SBT6"/>
<comment type="caution">
    <text evidence="4">The sequence shown here is derived from an EMBL/GenBank/DDBJ whole genome shotgun (WGS) entry which is preliminary data.</text>
</comment>
<organism evidence="4 5">
    <name type="scientific">Symbiodinium necroappetens</name>
    <dbReference type="NCBI Taxonomy" id="1628268"/>
    <lineage>
        <taxon>Eukaryota</taxon>
        <taxon>Sar</taxon>
        <taxon>Alveolata</taxon>
        <taxon>Dinophyceae</taxon>
        <taxon>Suessiales</taxon>
        <taxon>Symbiodiniaceae</taxon>
        <taxon>Symbiodinium</taxon>
    </lineage>
</organism>
<keyword evidence="5" id="KW-1185">Reference proteome</keyword>
<gene>
    <name evidence="4" type="ORF">SNEC2469_LOCUS13434</name>
</gene>
<keyword evidence="1" id="KW-0175">Coiled coil</keyword>
<evidence type="ECO:0000256" key="1">
    <source>
        <dbReference type="SAM" id="Coils"/>
    </source>
</evidence>